<evidence type="ECO:0000313" key="2">
    <source>
        <dbReference type="EMBL" id="KRR26473.1"/>
    </source>
</evidence>
<evidence type="ECO:0000256" key="1">
    <source>
        <dbReference type="SAM" id="MobiDB-lite"/>
    </source>
</evidence>
<feature type="region of interest" description="Disordered" evidence="1">
    <location>
        <begin position="540"/>
        <end position="565"/>
    </location>
</feature>
<feature type="region of interest" description="Disordered" evidence="1">
    <location>
        <begin position="665"/>
        <end position="692"/>
    </location>
</feature>
<evidence type="ECO:0000313" key="3">
    <source>
        <dbReference type="Proteomes" id="UP000051660"/>
    </source>
</evidence>
<evidence type="ECO:0008006" key="4">
    <source>
        <dbReference type="Google" id="ProtNLM"/>
    </source>
</evidence>
<reference evidence="2 3" key="1">
    <citation type="submission" date="2014-03" db="EMBL/GenBank/DDBJ databases">
        <title>Bradyrhizobium valentinum sp. nov., isolated from effective nodules of Lupinus mariae-josephae, a lupine endemic of basic-lime soils in Eastern Spain.</title>
        <authorList>
            <person name="Duran D."/>
            <person name="Rey L."/>
            <person name="Navarro A."/>
            <person name="Busquets A."/>
            <person name="Imperial J."/>
            <person name="Ruiz-Argueso T."/>
        </authorList>
    </citation>
    <scope>NUCLEOTIDE SEQUENCE [LARGE SCALE GENOMIC DNA]</scope>
    <source>
        <strain evidence="2 3">CCBAU 23086</strain>
    </source>
</reference>
<name>A0A0R3N280_9BRAD</name>
<feature type="compositionally biased region" description="Polar residues" evidence="1">
    <location>
        <begin position="546"/>
        <end position="565"/>
    </location>
</feature>
<dbReference type="AlphaFoldDB" id="A0A0R3N280"/>
<sequence>MEGQRRTQKELILSKVIEARAIVSATDSTGNTLDKIASKFKHLEKTAKAVESIKPLKFTGNLMDELKRLGLAEKDLQKVRREMHLFDAQLKSGGPVRASAYFRAMDDWKSKTVAHWRAVKIEADAATAAQARFASASAKIMPVVRSAAGWLGGGYAGYRGARYIFDKSREGSSETERQRQVGLTQAQSDEIAAEAEKQSKAFPSVSQTELRAATREAVMQLGDQRAGIQAAQAVAEFMTVGKPMWGEQTAEQVRKALQGADARGITTPDRIRSWLDAQARASQVEGGADFTAQDMRTAIRFGRSALKGQSDRFMASVLPGLAVDMGPGQAGTGIQSLYSGLIGGTQKKAALEFQRKHGLREKDGRLVGQEAFTHDLDKWVDETLIPRMQKAGVNLDDTAAVGEFATKAISNRTGADVITNLVSQREMRWRKAQQYALAKGLEGAGQQHQRDVGTALEGVSKQLTNLATSADTAKASIGALNSIMTAIQKLGDSGAGVALGQGIRNNVEDITRMFEDFSAMAERINSAFERAKKALMDPLGLLPKGENQSTRMGGPRNQSSTWPTSASAVPYTGEPGENSTYVPATGYRTSGAARLGGGRFIAAPTFPAPEVTATMTHGTTAGGGAISVNGTVSGEAHLDQTIKIEASPYFEAKMNEIKGMVISLRGQMNGPGSNGKSSPDAAAPSHPSGGHH</sequence>
<feature type="compositionally biased region" description="Low complexity" evidence="1">
    <location>
        <begin position="677"/>
        <end position="692"/>
    </location>
</feature>
<dbReference type="EMBL" id="LLYB01000046">
    <property type="protein sequence ID" value="KRR26473.1"/>
    <property type="molecule type" value="Genomic_DNA"/>
</dbReference>
<gene>
    <name evidence="2" type="ORF">CQ14_03020</name>
</gene>
<dbReference type="Proteomes" id="UP000051660">
    <property type="component" value="Unassembled WGS sequence"/>
</dbReference>
<proteinExistence type="predicted"/>
<protein>
    <recommendedName>
        <fullName evidence="4">Phage-related minor tail protein</fullName>
    </recommendedName>
</protein>
<organism evidence="2 3">
    <name type="scientific">Bradyrhizobium lablabi</name>
    <dbReference type="NCBI Taxonomy" id="722472"/>
    <lineage>
        <taxon>Bacteria</taxon>
        <taxon>Pseudomonadati</taxon>
        <taxon>Pseudomonadota</taxon>
        <taxon>Alphaproteobacteria</taxon>
        <taxon>Hyphomicrobiales</taxon>
        <taxon>Nitrobacteraceae</taxon>
        <taxon>Bradyrhizobium</taxon>
    </lineage>
</organism>
<accession>A0A0R3N280</accession>
<comment type="caution">
    <text evidence="2">The sequence shown here is derived from an EMBL/GenBank/DDBJ whole genome shotgun (WGS) entry which is preliminary data.</text>
</comment>